<proteinExistence type="predicted"/>
<dbReference type="EMBL" id="LS974618">
    <property type="protein sequence ID" value="CAG7893252.1"/>
    <property type="molecule type" value="Genomic_DNA"/>
</dbReference>
<dbReference type="Gramene" id="A02p22040.2_BraZ1">
    <property type="protein sequence ID" value="A02p22040.2_BraZ1.CDS.1"/>
    <property type="gene ID" value="A02g22040.2_BraZ1"/>
</dbReference>
<gene>
    <name evidence="1" type="ORF">BRAPAZ1V2_A02P22040.2</name>
</gene>
<reference evidence="1 2" key="1">
    <citation type="submission" date="2021-07" db="EMBL/GenBank/DDBJ databases">
        <authorList>
            <consortium name="Genoscope - CEA"/>
            <person name="William W."/>
        </authorList>
    </citation>
    <scope>NUCLEOTIDE SEQUENCE [LARGE SCALE GENOMIC DNA]</scope>
</reference>
<dbReference type="AlphaFoldDB" id="A0A8D9H6G7"/>
<organism evidence="1 2">
    <name type="scientific">Brassica campestris</name>
    <name type="common">Field mustard</name>
    <dbReference type="NCBI Taxonomy" id="3711"/>
    <lineage>
        <taxon>Eukaryota</taxon>
        <taxon>Viridiplantae</taxon>
        <taxon>Streptophyta</taxon>
        <taxon>Embryophyta</taxon>
        <taxon>Tracheophyta</taxon>
        <taxon>Spermatophyta</taxon>
        <taxon>Magnoliopsida</taxon>
        <taxon>eudicotyledons</taxon>
        <taxon>Gunneridae</taxon>
        <taxon>Pentapetalae</taxon>
        <taxon>rosids</taxon>
        <taxon>malvids</taxon>
        <taxon>Brassicales</taxon>
        <taxon>Brassicaceae</taxon>
        <taxon>Brassiceae</taxon>
        <taxon>Brassica</taxon>
    </lineage>
</organism>
<sequence>IPDDYIHHLEGAQWGEHQKPWSTAAQLTRYIDKTMCNRISSLEYRDDHKFEGLMRQWFEVAR</sequence>
<name>A0A8D9H6G7_BRACM</name>
<protein>
    <submittedName>
        <fullName evidence="1">Uncharacterized protein</fullName>
    </submittedName>
</protein>
<evidence type="ECO:0000313" key="2">
    <source>
        <dbReference type="Proteomes" id="UP000694005"/>
    </source>
</evidence>
<accession>A0A8D9H6G7</accession>
<evidence type="ECO:0000313" key="1">
    <source>
        <dbReference type="EMBL" id="CAG7893252.1"/>
    </source>
</evidence>
<dbReference type="Proteomes" id="UP000694005">
    <property type="component" value="Chromosome A02"/>
</dbReference>
<feature type="non-terminal residue" evidence="1">
    <location>
        <position position="1"/>
    </location>
</feature>